<dbReference type="AlphaFoldDB" id="A0A9N9QBE1"/>
<protein>
    <submittedName>
        <fullName evidence="2">Uncharacterized protein</fullName>
    </submittedName>
</protein>
<evidence type="ECO:0000313" key="2">
    <source>
        <dbReference type="EMBL" id="CAG8981151.1"/>
    </source>
</evidence>
<dbReference type="Proteomes" id="UP000701801">
    <property type="component" value="Unassembled WGS sequence"/>
</dbReference>
<proteinExistence type="predicted"/>
<feature type="region of interest" description="Disordered" evidence="1">
    <location>
        <begin position="1"/>
        <end position="35"/>
    </location>
</feature>
<keyword evidence="3" id="KW-1185">Reference proteome</keyword>
<evidence type="ECO:0000313" key="3">
    <source>
        <dbReference type="Proteomes" id="UP000701801"/>
    </source>
</evidence>
<comment type="caution">
    <text evidence="2">The sequence shown here is derived from an EMBL/GenBank/DDBJ whole genome shotgun (WGS) entry which is preliminary data.</text>
</comment>
<name>A0A9N9QBE1_9HELO</name>
<sequence length="126" mass="15090">MLESNQKKPVRIKKVIGDFPTAQRHNNHPKGSKSWLEERRRKLVEHLKELYKIHEKHEKECENGTGGGVERYFKEHCLIDEKLREFPKYSIEKEGGRKKMQTVRGELWRELQDIERRLKGKGELNK</sequence>
<accession>A0A9N9QBE1</accession>
<dbReference type="EMBL" id="CAJVRM010000451">
    <property type="protein sequence ID" value="CAG8981151.1"/>
    <property type="molecule type" value="Genomic_DNA"/>
</dbReference>
<organism evidence="2 3">
    <name type="scientific">Hymenoscyphus albidus</name>
    <dbReference type="NCBI Taxonomy" id="595503"/>
    <lineage>
        <taxon>Eukaryota</taxon>
        <taxon>Fungi</taxon>
        <taxon>Dikarya</taxon>
        <taxon>Ascomycota</taxon>
        <taxon>Pezizomycotina</taxon>
        <taxon>Leotiomycetes</taxon>
        <taxon>Helotiales</taxon>
        <taxon>Helotiaceae</taxon>
        <taxon>Hymenoscyphus</taxon>
    </lineage>
</organism>
<reference evidence="2" key="1">
    <citation type="submission" date="2021-07" db="EMBL/GenBank/DDBJ databases">
        <authorList>
            <person name="Durling M."/>
        </authorList>
    </citation>
    <scope>NUCLEOTIDE SEQUENCE</scope>
</reference>
<evidence type="ECO:0000256" key="1">
    <source>
        <dbReference type="SAM" id="MobiDB-lite"/>
    </source>
</evidence>
<gene>
    <name evidence="2" type="ORF">HYALB_00005866</name>
</gene>